<comment type="caution">
    <text evidence="1">The sequence shown here is derived from an EMBL/GenBank/DDBJ whole genome shotgun (WGS) entry which is preliminary data.</text>
</comment>
<protein>
    <submittedName>
        <fullName evidence="1">Uncharacterized protein</fullName>
    </submittedName>
</protein>
<dbReference type="AlphaFoldDB" id="A0A8J2NN60"/>
<organism evidence="1 2">
    <name type="scientific">Allacma fusca</name>
    <dbReference type="NCBI Taxonomy" id="39272"/>
    <lineage>
        <taxon>Eukaryota</taxon>
        <taxon>Metazoa</taxon>
        <taxon>Ecdysozoa</taxon>
        <taxon>Arthropoda</taxon>
        <taxon>Hexapoda</taxon>
        <taxon>Collembola</taxon>
        <taxon>Symphypleona</taxon>
        <taxon>Sminthuridae</taxon>
        <taxon>Allacma</taxon>
    </lineage>
</organism>
<dbReference type="Proteomes" id="UP000708208">
    <property type="component" value="Unassembled WGS sequence"/>
</dbReference>
<proteinExistence type="predicted"/>
<gene>
    <name evidence="1" type="ORF">AFUS01_LOCUS8659</name>
</gene>
<sequence>MGYGYRNLFGWRPRTMGFRTLSEECLPDYTKR</sequence>
<keyword evidence="2" id="KW-1185">Reference proteome</keyword>
<feature type="non-terminal residue" evidence="1">
    <location>
        <position position="1"/>
    </location>
</feature>
<reference evidence="1" key="1">
    <citation type="submission" date="2021-06" db="EMBL/GenBank/DDBJ databases">
        <authorList>
            <person name="Hodson N. C."/>
            <person name="Mongue J. A."/>
            <person name="Jaron S. K."/>
        </authorList>
    </citation>
    <scope>NUCLEOTIDE SEQUENCE</scope>
</reference>
<evidence type="ECO:0000313" key="2">
    <source>
        <dbReference type="Proteomes" id="UP000708208"/>
    </source>
</evidence>
<evidence type="ECO:0000313" key="1">
    <source>
        <dbReference type="EMBL" id="CAG7719326.1"/>
    </source>
</evidence>
<dbReference type="EMBL" id="CAJVCH010060461">
    <property type="protein sequence ID" value="CAG7719326.1"/>
    <property type="molecule type" value="Genomic_DNA"/>
</dbReference>
<name>A0A8J2NN60_9HEXA</name>
<accession>A0A8J2NN60</accession>